<dbReference type="SUPFAM" id="SSF53335">
    <property type="entry name" value="S-adenosyl-L-methionine-dependent methyltransferases"/>
    <property type="match status" value="1"/>
</dbReference>
<dbReference type="RefSeq" id="WP_085911929.1">
    <property type="nucleotide sequence ID" value="NZ_AP018920.1"/>
</dbReference>
<feature type="region of interest" description="Disordered" evidence="1">
    <location>
        <begin position="200"/>
        <end position="224"/>
    </location>
</feature>
<evidence type="ECO:0000259" key="2">
    <source>
        <dbReference type="Pfam" id="PF13649"/>
    </source>
</evidence>
<proteinExistence type="predicted"/>
<dbReference type="Gene3D" id="3.40.50.150">
    <property type="entry name" value="Vaccinia Virus protein VP39"/>
    <property type="match status" value="1"/>
</dbReference>
<dbReference type="GO" id="GO:0008168">
    <property type="term" value="F:methyltransferase activity"/>
    <property type="evidence" value="ECO:0007669"/>
    <property type="project" value="UniProtKB-KW"/>
</dbReference>
<name>A0A1Y2N4Y8_PSEAH</name>
<protein>
    <submittedName>
        <fullName evidence="3">Trans-aconitate 2-methyltransferase</fullName>
    </submittedName>
</protein>
<evidence type="ECO:0000256" key="1">
    <source>
        <dbReference type="SAM" id="MobiDB-lite"/>
    </source>
</evidence>
<keyword evidence="3" id="KW-0808">Transferase</keyword>
<dbReference type="CDD" id="cd02440">
    <property type="entry name" value="AdoMet_MTases"/>
    <property type="match status" value="1"/>
</dbReference>
<dbReference type="Pfam" id="PF13649">
    <property type="entry name" value="Methyltransf_25"/>
    <property type="match status" value="1"/>
</dbReference>
<accession>A0A1Y2N4Y8</accession>
<dbReference type="OrthoDB" id="3286690at2"/>
<keyword evidence="3" id="KW-0489">Methyltransferase</keyword>
<comment type="caution">
    <text evidence="3">The sequence shown here is derived from an EMBL/GenBank/DDBJ whole genome shotgun (WGS) entry which is preliminary data.</text>
</comment>
<evidence type="ECO:0000313" key="3">
    <source>
        <dbReference type="EMBL" id="OSY42147.1"/>
    </source>
</evidence>
<dbReference type="AlphaFoldDB" id="A0A1Y2N4Y8"/>
<organism evidence="3 4">
    <name type="scientific">Pseudonocardia autotrophica</name>
    <name type="common">Amycolata autotrophica</name>
    <name type="synonym">Nocardia autotrophica</name>
    <dbReference type="NCBI Taxonomy" id="2074"/>
    <lineage>
        <taxon>Bacteria</taxon>
        <taxon>Bacillati</taxon>
        <taxon>Actinomycetota</taxon>
        <taxon>Actinomycetes</taxon>
        <taxon>Pseudonocardiales</taxon>
        <taxon>Pseudonocardiaceae</taxon>
        <taxon>Pseudonocardia</taxon>
    </lineage>
</organism>
<evidence type="ECO:0000313" key="4">
    <source>
        <dbReference type="Proteomes" id="UP000194360"/>
    </source>
</evidence>
<dbReference type="InterPro" id="IPR029063">
    <property type="entry name" value="SAM-dependent_MTases_sf"/>
</dbReference>
<reference evidence="3 4" key="1">
    <citation type="submission" date="2016-09" db="EMBL/GenBank/DDBJ databases">
        <title>Pseudonocardia autotrophica DSM535, a candidate organism with high potential of specific P450 cytochromes.</title>
        <authorList>
            <person name="Grumaz C."/>
            <person name="Vainshtein Y."/>
            <person name="Kirstahler P."/>
            <person name="Sohn K."/>
        </authorList>
    </citation>
    <scope>NUCLEOTIDE SEQUENCE [LARGE SCALE GENOMIC DNA]</scope>
    <source>
        <strain evidence="3 4">DSM 535</strain>
    </source>
</reference>
<dbReference type="GO" id="GO:0032259">
    <property type="term" value="P:methylation"/>
    <property type="evidence" value="ECO:0007669"/>
    <property type="project" value="UniProtKB-KW"/>
</dbReference>
<gene>
    <name evidence="3" type="ORF">BG845_01645</name>
</gene>
<dbReference type="STRING" id="2074.BG845_01645"/>
<feature type="domain" description="Methyltransferase" evidence="2">
    <location>
        <begin position="49"/>
        <end position="145"/>
    </location>
</feature>
<dbReference type="InterPro" id="IPR041698">
    <property type="entry name" value="Methyltransf_25"/>
</dbReference>
<keyword evidence="4" id="KW-1185">Reference proteome</keyword>
<feature type="compositionally biased region" description="Basic and acidic residues" evidence="1">
    <location>
        <begin position="215"/>
        <end position="224"/>
    </location>
</feature>
<dbReference type="EMBL" id="MIGB01000006">
    <property type="protein sequence ID" value="OSY42147.1"/>
    <property type="molecule type" value="Genomic_DNA"/>
</dbReference>
<dbReference type="Proteomes" id="UP000194360">
    <property type="component" value="Unassembled WGS sequence"/>
</dbReference>
<sequence>MTVAPDLAAEWIDRWDAQQEGYVPDREERFAVLVDIVEHAVREVAEPVVVDLGCGPGSLAARIAERVPRAVIIGVDADPLLIALARGRYGDLARWEVADLAADDWTAALPGPVHAAVSTTALHWMLPEQLAGLYRTLAAHTAPGGVLANGDHLAVAEGLAGPAAAVGAGRALRSGVTGREGWTDWWDALLDDPRLAGVTAGRRRSTSAVQDAAGESEHHDGSNRLSAADHARLLLAGGYSGAGVVWQHGEDTVVAGVR</sequence>